<protein>
    <recommendedName>
        <fullName evidence="4">DUF4309 domain-containing protein</fullName>
    </recommendedName>
</protein>
<feature type="compositionally biased region" description="Low complexity" evidence="1">
    <location>
        <begin position="76"/>
        <end position="96"/>
    </location>
</feature>
<dbReference type="KEGG" id="palb:EJC50_22760"/>
<dbReference type="Proteomes" id="UP000272528">
    <property type="component" value="Chromosome"/>
</dbReference>
<dbReference type="RefSeq" id="WP_126017881.1">
    <property type="nucleotide sequence ID" value="NZ_CP034437.1"/>
</dbReference>
<dbReference type="InterPro" id="IPR035940">
    <property type="entry name" value="CAP_sf"/>
</dbReference>
<evidence type="ECO:0000313" key="3">
    <source>
        <dbReference type="Proteomes" id="UP000272528"/>
    </source>
</evidence>
<name>A0A3Q8X7C8_9BACL</name>
<reference evidence="3" key="1">
    <citation type="submission" date="2018-12" db="EMBL/GenBank/DDBJ databases">
        <title>Genome sequence of Peanibacillus sp.</title>
        <authorList>
            <person name="Subramani G."/>
            <person name="Srinivasan S."/>
            <person name="Kim M.K."/>
        </authorList>
    </citation>
    <scope>NUCLEOTIDE SEQUENCE [LARGE SCALE GENOMIC DNA]</scope>
    <source>
        <strain evidence="3">18JY67-1</strain>
    </source>
</reference>
<dbReference type="AlphaFoldDB" id="A0A3Q8X7C8"/>
<accession>A0A3Q8X7C8</accession>
<proteinExistence type="predicted"/>
<sequence length="240" mass="25074">MDISSMHSLRKPALTGAACLLILLLAGCQLGSGEFSLANNDNTVVSHDNSASTNEQSDSPQKALDTNISTADASGETTPNTDATTVADATTESTSTGSKPTSKLPDKNEKKWDSKAPKLHGIAIGDSKASWDSKLGKPTDIYKMDDDKETITVSEYASFSVGYGADKLVKFVDVFGKSVGTGLNGLRVGDSQSAVVKSLGKPDIQTASVLAYKGTGALLKLDLDPANSKILSIKLFSNPN</sequence>
<organism evidence="2 3">
    <name type="scientific">Paenibacillus albus</name>
    <dbReference type="NCBI Taxonomy" id="2495582"/>
    <lineage>
        <taxon>Bacteria</taxon>
        <taxon>Bacillati</taxon>
        <taxon>Bacillota</taxon>
        <taxon>Bacilli</taxon>
        <taxon>Bacillales</taxon>
        <taxon>Paenibacillaceae</taxon>
        <taxon>Paenibacillus</taxon>
    </lineage>
</organism>
<gene>
    <name evidence="2" type="ORF">EJC50_22760</name>
</gene>
<dbReference type="Gene3D" id="3.40.33.10">
    <property type="entry name" value="CAP"/>
    <property type="match status" value="1"/>
</dbReference>
<keyword evidence="3" id="KW-1185">Reference proteome</keyword>
<dbReference type="EMBL" id="CP034437">
    <property type="protein sequence ID" value="AZN42183.1"/>
    <property type="molecule type" value="Genomic_DNA"/>
</dbReference>
<evidence type="ECO:0000313" key="2">
    <source>
        <dbReference type="EMBL" id="AZN42183.1"/>
    </source>
</evidence>
<evidence type="ECO:0000256" key="1">
    <source>
        <dbReference type="SAM" id="MobiDB-lite"/>
    </source>
</evidence>
<evidence type="ECO:0008006" key="4">
    <source>
        <dbReference type="Google" id="ProtNLM"/>
    </source>
</evidence>
<feature type="region of interest" description="Disordered" evidence="1">
    <location>
        <begin position="70"/>
        <end position="113"/>
    </location>
</feature>
<feature type="compositionally biased region" description="Basic and acidic residues" evidence="1">
    <location>
        <begin position="104"/>
        <end position="113"/>
    </location>
</feature>
<dbReference type="OrthoDB" id="2678624at2"/>